<evidence type="ECO:0000256" key="5">
    <source>
        <dbReference type="ARBA" id="ARBA00023136"/>
    </source>
</evidence>
<sequence>MAQDHSCPARSGKFNSSIGFILAAVGSAVGMGNIWLFPYRMTQCGGGAFLIPYFIFVALFSYCGLSGEFALGRLTGTGTMGSFDYALKSRGKRGGKLIGVMPLLGVLGIAIGYSVVVGWGLRYTAGAISGSILAGNAQSFFDGLAVSFGSIPWHLIAIGLTVVILVFGISAGIEKISKFMMPAFFILFLIIAVRVAFLPGASEGYKFLLLPDFSKLLEPMTWVYAMGQAFFSLSINGAGMLIYGSYMKKSEDIIHHSVITALLDSLAALLASFAIIPAVFAFGISLDRGPSLMFVTLPQVFQQMPGGRIFAILFFVSVFFAGITSLMNMLEACSAALEKNARLPRWTSILIVGAVVFGVSVFLESLAGMGSWMDLITIYVAPFGAVLAAVFIYWVLGLDPIRKELMLGRDKPIGRAFDFLSKYIYVPISAIVVILGIAYGGIG</sequence>
<dbReference type="CDD" id="cd10336">
    <property type="entry name" value="SLC6sbd_Tyt1-Like"/>
    <property type="match status" value="1"/>
</dbReference>
<protein>
    <submittedName>
        <fullName evidence="7">Sodium-dependent transporter</fullName>
    </submittedName>
</protein>
<dbReference type="PANTHER" id="PTHR42948:SF1">
    <property type="entry name" value="TRANSPORTER"/>
    <property type="match status" value="1"/>
</dbReference>
<comment type="caution">
    <text evidence="7">The sequence shown here is derived from an EMBL/GenBank/DDBJ whole genome shotgun (WGS) entry which is preliminary data.</text>
</comment>
<feature type="transmembrane region" description="Helical" evidence="6">
    <location>
        <begin position="222"/>
        <end position="246"/>
    </location>
</feature>
<evidence type="ECO:0000313" key="8">
    <source>
        <dbReference type="Proteomes" id="UP000607645"/>
    </source>
</evidence>
<dbReference type="InterPro" id="IPR037272">
    <property type="entry name" value="SNS_sf"/>
</dbReference>
<gene>
    <name evidence="7" type="ORF">H8S62_11885</name>
</gene>
<proteinExistence type="predicted"/>
<comment type="subcellular location">
    <subcellularLocation>
        <location evidence="1">Membrane</location>
        <topology evidence="1">Multi-pass membrane protein</topology>
    </subcellularLocation>
</comment>
<feature type="transmembrane region" description="Helical" evidence="6">
    <location>
        <begin position="97"/>
        <end position="121"/>
    </location>
</feature>
<dbReference type="InterPro" id="IPR000175">
    <property type="entry name" value="Na/ntran_symport"/>
</dbReference>
<feature type="transmembrane region" description="Helical" evidence="6">
    <location>
        <begin position="258"/>
        <end position="286"/>
    </location>
</feature>
<name>A0A8J6MD51_9FIRM</name>
<dbReference type="PROSITE" id="PS50267">
    <property type="entry name" value="NA_NEUROTRAN_SYMP_3"/>
    <property type="match status" value="1"/>
</dbReference>
<dbReference type="SUPFAM" id="SSF161070">
    <property type="entry name" value="SNF-like"/>
    <property type="match status" value="1"/>
</dbReference>
<keyword evidence="3 6" id="KW-0812">Transmembrane</keyword>
<keyword evidence="5 6" id="KW-0472">Membrane</keyword>
<accession>A0A8J6MD51</accession>
<feature type="transmembrane region" description="Helical" evidence="6">
    <location>
        <begin position="18"/>
        <end position="37"/>
    </location>
</feature>
<feature type="transmembrane region" description="Helical" evidence="6">
    <location>
        <begin position="376"/>
        <end position="398"/>
    </location>
</feature>
<evidence type="ECO:0000256" key="6">
    <source>
        <dbReference type="SAM" id="Phobius"/>
    </source>
</evidence>
<feature type="transmembrane region" description="Helical" evidence="6">
    <location>
        <begin position="183"/>
        <end position="202"/>
    </location>
</feature>
<dbReference type="PRINTS" id="PR00176">
    <property type="entry name" value="NANEUSMPORT"/>
</dbReference>
<evidence type="ECO:0000256" key="1">
    <source>
        <dbReference type="ARBA" id="ARBA00004141"/>
    </source>
</evidence>
<dbReference type="Proteomes" id="UP000607645">
    <property type="component" value="Unassembled WGS sequence"/>
</dbReference>
<dbReference type="GO" id="GO:0016020">
    <property type="term" value="C:membrane"/>
    <property type="evidence" value="ECO:0007669"/>
    <property type="project" value="UniProtKB-SubCell"/>
</dbReference>
<evidence type="ECO:0000256" key="4">
    <source>
        <dbReference type="ARBA" id="ARBA00022989"/>
    </source>
</evidence>
<dbReference type="EMBL" id="JACOPQ010000009">
    <property type="protein sequence ID" value="MBC5737705.1"/>
    <property type="molecule type" value="Genomic_DNA"/>
</dbReference>
<dbReference type="InterPro" id="IPR047218">
    <property type="entry name" value="YocR/YhdH-like"/>
</dbReference>
<organism evidence="7 8">
    <name type="scientific">Lawsonibacter faecis</name>
    <dbReference type="NCBI Taxonomy" id="2763052"/>
    <lineage>
        <taxon>Bacteria</taxon>
        <taxon>Bacillati</taxon>
        <taxon>Bacillota</taxon>
        <taxon>Clostridia</taxon>
        <taxon>Eubacteriales</taxon>
        <taxon>Oscillospiraceae</taxon>
        <taxon>Lawsonibacter</taxon>
    </lineage>
</organism>
<keyword evidence="4 6" id="KW-1133">Transmembrane helix</keyword>
<dbReference type="NCBIfam" id="NF037979">
    <property type="entry name" value="Na_transp"/>
    <property type="match status" value="1"/>
</dbReference>
<dbReference type="AlphaFoldDB" id="A0A8J6MD51"/>
<evidence type="ECO:0000256" key="2">
    <source>
        <dbReference type="ARBA" id="ARBA00022448"/>
    </source>
</evidence>
<feature type="transmembrane region" description="Helical" evidence="6">
    <location>
        <begin position="151"/>
        <end position="171"/>
    </location>
</feature>
<feature type="transmembrane region" description="Helical" evidence="6">
    <location>
        <begin position="419"/>
        <end position="442"/>
    </location>
</feature>
<dbReference type="RefSeq" id="WP_186919508.1">
    <property type="nucleotide sequence ID" value="NZ_JACOPQ010000009.1"/>
</dbReference>
<dbReference type="Pfam" id="PF00209">
    <property type="entry name" value="SNF"/>
    <property type="match status" value="2"/>
</dbReference>
<evidence type="ECO:0000313" key="7">
    <source>
        <dbReference type="EMBL" id="MBC5737705.1"/>
    </source>
</evidence>
<reference evidence="7" key="1">
    <citation type="submission" date="2020-08" db="EMBL/GenBank/DDBJ databases">
        <title>Genome public.</title>
        <authorList>
            <person name="Liu C."/>
            <person name="Sun Q."/>
        </authorList>
    </citation>
    <scope>NUCLEOTIDE SEQUENCE</scope>
    <source>
        <strain evidence="7">NSJ-52</strain>
    </source>
</reference>
<evidence type="ECO:0000256" key="3">
    <source>
        <dbReference type="ARBA" id="ARBA00022692"/>
    </source>
</evidence>
<feature type="transmembrane region" description="Helical" evidence="6">
    <location>
        <begin position="49"/>
        <end position="71"/>
    </location>
</feature>
<feature type="transmembrane region" description="Helical" evidence="6">
    <location>
        <begin position="306"/>
        <end position="327"/>
    </location>
</feature>
<keyword evidence="8" id="KW-1185">Reference proteome</keyword>
<dbReference type="PANTHER" id="PTHR42948">
    <property type="entry name" value="TRANSPORTER"/>
    <property type="match status" value="1"/>
</dbReference>
<feature type="transmembrane region" description="Helical" evidence="6">
    <location>
        <begin position="348"/>
        <end position="370"/>
    </location>
</feature>
<keyword evidence="2" id="KW-0813">Transport</keyword>